<dbReference type="EMBL" id="CP058601">
    <property type="protein sequence ID" value="QLG49732.1"/>
    <property type="molecule type" value="Genomic_DNA"/>
</dbReference>
<evidence type="ECO:0000313" key="1">
    <source>
        <dbReference type="EMBL" id="QLG49732.1"/>
    </source>
</evidence>
<dbReference type="KEGG" id="haly:HYG82_13105"/>
<proteinExistence type="predicted"/>
<evidence type="ECO:0000313" key="2">
    <source>
        <dbReference type="Proteomes" id="UP000509241"/>
    </source>
</evidence>
<keyword evidence="2" id="KW-1185">Reference proteome</keyword>
<organism evidence="1 2">
    <name type="scientific">Natrinema halophilum</name>
    <dbReference type="NCBI Taxonomy" id="1699371"/>
    <lineage>
        <taxon>Archaea</taxon>
        <taxon>Methanobacteriati</taxon>
        <taxon>Methanobacteriota</taxon>
        <taxon>Stenosarchaea group</taxon>
        <taxon>Halobacteria</taxon>
        <taxon>Halobacteriales</taxon>
        <taxon>Natrialbaceae</taxon>
        <taxon>Natrinema</taxon>
    </lineage>
</organism>
<dbReference type="RefSeq" id="WP_179261564.1">
    <property type="nucleotide sequence ID" value="NZ_CP058601.1"/>
</dbReference>
<protein>
    <submittedName>
        <fullName evidence="1">Uncharacterized protein</fullName>
    </submittedName>
</protein>
<gene>
    <name evidence="1" type="ORF">HYG82_13105</name>
</gene>
<dbReference type="Proteomes" id="UP000509241">
    <property type="component" value="Chromosome"/>
</dbReference>
<sequence length="65" mass="6803">MPSSGTPSRQADRGRSVLLEAAAKLEGGDLVRRVTGNVEFDTLCAARICPVSASTIDDDGERIGL</sequence>
<reference evidence="1 2" key="1">
    <citation type="submission" date="2020-07" db="EMBL/GenBank/DDBJ databases">
        <authorList>
            <person name="Cui H."/>
        </authorList>
    </citation>
    <scope>NUCLEOTIDE SEQUENCE [LARGE SCALE GENOMIC DNA]</scope>
    <source>
        <strain evidence="1 2">YPL8</strain>
    </source>
</reference>
<dbReference type="AlphaFoldDB" id="A0A7D5GM02"/>
<accession>A0A7D5GM02</accession>
<dbReference type="GeneID" id="56034246"/>
<name>A0A7D5GM02_9EURY</name>